<evidence type="ECO:0000256" key="1">
    <source>
        <dbReference type="SAM" id="SignalP"/>
    </source>
</evidence>
<dbReference type="InterPro" id="IPR013201">
    <property type="entry name" value="Prot_inhib_I29"/>
</dbReference>
<proteinExistence type="predicted"/>
<dbReference type="GeneTree" id="ENSGT00940000157759"/>
<evidence type="ECO:0000313" key="3">
    <source>
        <dbReference type="Ensembl" id="ENSPKIP00000029527.1"/>
    </source>
</evidence>
<dbReference type="SUPFAM" id="SSF54001">
    <property type="entry name" value="Cysteine proteinases"/>
    <property type="match status" value="1"/>
</dbReference>
<accession>A0A3B3SFK6</accession>
<evidence type="ECO:0000259" key="2">
    <source>
        <dbReference type="SMART" id="SM00848"/>
    </source>
</evidence>
<feature type="signal peptide" evidence="1">
    <location>
        <begin position="1"/>
        <end position="18"/>
    </location>
</feature>
<dbReference type="Pfam" id="PF08246">
    <property type="entry name" value="Inhibitor_I29"/>
    <property type="match status" value="1"/>
</dbReference>
<keyword evidence="4" id="KW-1185">Reference proteome</keyword>
<dbReference type="Proteomes" id="UP000261540">
    <property type="component" value="Unplaced"/>
</dbReference>
<reference evidence="3" key="1">
    <citation type="submission" date="2025-08" db="UniProtKB">
        <authorList>
            <consortium name="Ensembl"/>
        </authorList>
    </citation>
    <scope>IDENTIFICATION</scope>
</reference>
<dbReference type="STRING" id="1676925.ENSPKIP00000029527"/>
<dbReference type="SMART" id="SM00848">
    <property type="entry name" value="Inhibitor_I29"/>
    <property type="match status" value="1"/>
</dbReference>
<dbReference type="InterPro" id="IPR038765">
    <property type="entry name" value="Papain-like_cys_pep_sf"/>
</dbReference>
<feature type="chain" id="PRO_5017209054" description="Cathepsin propeptide inhibitor domain-containing protein" evidence="1">
    <location>
        <begin position="19"/>
        <end position="92"/>
    </location>
</feature>
<dbReference type="Ensembl" id="ENSPKIT00000010324.1">
    <property type="protein sequence ID" value="ENSPKIP00000029527.1"/>
    <property type="gene ID" value="ENSPKIG00000010741.1"/>
</dbReference>
<keyword evidence="1" id="KW-0732">Signal</keyword>
<reference evidence="3" key="2">
    <citation type="submission" date="2025-09" db="UniProtKB">
        <authorList>
            <consortium name="Ensembl"/>
        </authorList>
    </citation>
    <scope>IDENTIFICATION</scope>
</reference>
<feature type="domain" description="Cathepsin propeptide inhibitor" evidence="2">
    <location>
        <begin position="28"/>
        <end position="88"/>
    </location>
</feature>
<name>A0A3B3SFK6_9TELE</name>
<protein>
    <recommendedName>
        <fullName evidence="2">Cathepsin propeptide inhibitor domain-containing protein</fullName>
    </recommendedName>
</protein>
<evidence type="ECO:0000313" key="4">
    <source>
        <dbReference type="Proteomes" id="UP000261540"/>
    </source>
</evidence>
<organism evidence="3 4">
    <name type="scientific">Paramormyrops kingsleyae</name>
    <dbReference type="NCBI Taxonomy" id="1676925"/>
    <lineage>
        <taxon>Eukaryota</taxon>
        <taxon>Metazoa</taxon>
        <taxon>Chordata</taxon>
        <taxon>Craniata</taxon>
        <taxon>Vertebrata</taxon>
        <taxon>Euteleostomi</taxon>
        <taxon>Actinopterygii</taxon>
        <taxon>Neopterygii</taxon>
        <taxon>Teleostei</taxon>
        <taxon>Osteoglossocephala</taxon>
        <taxon>Osteoglossomorpha</taxon>
        <taxon>Osteoglossiformes</taxon>
        <taxon>Mormyridae</taxon>
        <taxon>Paramormyrops</taxon>
    </lineage>
</organism>
<sequence length="92" mass="10971">MIMWKILFIVALCGAAAALVNQDLDQEWETWKSKFNKSYPNKNEELKRREIWEKNLEMITQHNLEFSKGMHTYDLAMNDRGDLVSRRLVVRL</sequence>
<dbReference type="Gene3D" id="1.10.287.2250">
    <property type="match status" value="1"/>
</dbReference>
<dbReference type="AlphaFoldDB" id="A0A3B3SFK6"/>